<protein>
    <recommendedName>
        <fullName evidence="3">DUF488 domain-containing protein</fullName>
    </recommendedName>
</protein>
<comment type="caution">
    <text evidence="1">The sequence shown here is derived from an EMBL/GenBank/DDBJ whole genome shotgun (WGS) entry which is preliminary data.</text>
</comment>
<dbReference type="InterPro" id="IPR007438">
    <property type="entry name" value="DUF488"/>
</dbReference>
<dbReference type="Pfam" id="PF04343">
    <property type="entry name" value="DUF488"/>
    <property type="match status" value="1"/>
</dbReference>
<dbReference type="EMBL" id="LNYL01000051">
    <property type="protein sequence ID" value="KTD24255.1"/>
    <property type="molecule type" value="Genomic_DNA"/>
</dbReference>
<dbReference type="Proteomes" id="UP000054908">
    <property type="component" value="Unassembled WGS sequence"/>
</dbReference>
<dbReference type="PANTHER" id="PTHR39337:SF1">
    <property type="entry name" value="BLR5642 PROTEIN"/>
    <property type="match status" value="1"/>
</dbReference>
<dbReference type="AlphaFoldDB" id="A0A0W0VW08"/>
<gene>
    <name evidence="1" type="ORF">Lmac_3128</name>
</gene>
<accession>A0A0W0VW08</accession>
<name>A0A0W0VW08_9GAMM</name>
<evidence type="ECO:0008006" key="3">
    <source>
        <dbReference type="Google" id="ProtNLM"/>
    </source>
</evidence>
<evidence type="ECO:0000313" key="2">
    <source>
        <dbReference type="Proteomes" id="UP000054908"/>
    </source>
</evidence>
<keyword evidence="2" id="KW-1185">Reference proteome</keyword>
<sequence length="101" mass="11780">MPTLYTIGHSTHTLEEFFDLLHTHQITHIVDVRSIPKSRHVPWFNENSLKASLHKEKIAYTHMAKLGGLRRVSKDSMNKGWRNASFRGFADYMQTPEFLRA</sequence>
<reference evidence="1 2" key="1">
    <citation type="submission" date="2015-11" db="EMBL/GenBank/DDBJ databases">
        <title>Genomic analysis of 38 Legionella species identifies large and diverse effector repertoires.</title>
        <authorList>
            <person name="Burstein D."/>
            <person name="Amaro F."/>
            <person name="Zusman T."/>
            <person name="Lifshitz Z."/>
            <person name="Cohen O."/>
            <person name="Gilbert J.A."/>
            <person name="Pupko T."/>
            <person name="Shuman H.A."/>
            <person name="Segal G."/>
        </authorList>
    </citation>
    <scope>NUCLEOTIDE SEQUENCE [LARGE SCALE GENOMIC DNA]</scope>
    <source>
        <strain evidence="1 2">PX-1-G2-E2</strain>
    </source>
</reference>
<dbReference type="PANTHER" id="PTHR39337">
    <property type="entry name" value="BLR5642 PROTEIN"/>
    <property type="match status" value="1"/>
</dbReference>
<proteinExistence type="predicted"/>
<organism evidence="1 2">
    <name type="scientific">Legionella maceachernii</name>
    <dbReference type="NCBI Taxonomy" id="466"/>
    <lineage>
        <taxon>Bacteria</taxon>
        <taxon>Pseudomonadati</taxon>
        <taxon>Pseudomonadota</taxon>
        <taxon>Gammaproteobacteria</taxon>
        <taxon>Legionellales</taxon>
        <taxon>Legionellaceae</taxon>
        <taxon>Legionella</taxon>
    </lineage>
</organism>
<dbReference type="STRING" id="466.Lmac_3128"/>
<dbReference type="PATRIC" id="fig|466.6.peg.3350"/>
<evidence type="ECO:0000313" key="1">
    <source>
        <dbReference type="EMBL" id="KTD24255.1"/>
    </source>
</evidence>